<organism evidence="2 3">
    <name type="scientific">Acrasis kona</name>
    <dbReference type="NCBI Taxonomy" id="1008807"/>
    <lineage>
        <taxon>Eukaryota</taxon>
        <taxon>Discoba</taxon>
        <taxon>Heterolobosea</taxon>
        <taxon>Tetramitia</taxon>
        <taxon>Eutetramitia</taxon>
        <taxon>Acrasidae</taxon>
        <taxon>Acrasis</taxon>
    </lineage>
</organism>
<feature type="chain" id="PRO_5043632497" evidence="1">
    <location>
        <begin position="18"/>
        <end position="226"/>
    </location>
</feature>
<dbReference type="Proteomes" id="UP001431209">
    <property type="component" value="Unassembled WGS sequence"/>
</dbReference>
<feature type="signal peptide" evidence="1">
    <location>
        <begin position="1"/>
        <end position="17"/>
    </location>
</feature>
<sequence length="226" mass="26005">MMNLKLVLVLFCVAVQCQEYRTYCWPNVVGYKAEGLRVNSTRDGTYETRVIESHKLDRTKGRYRSETTYINSKNESYTESSIGYEKTPTQAFVYQNYNGVCSCVSVTEVDIVGCSSGSSSKVGDLIKIENEFDVVDDDERMVGNNTKIVKPLGHSNDAIFISLEGGHVKSKKDVLLYKHWYTYKYLNVKQQVQDSDFILPKEWNCPKESECRILLQPFTFFIQNKF</sequence>
<keyword evidence="1" id="KW-0732">Signal</keyword>
<accession>A0AAW2Z933</accession>
<keyword evidence="3" id="KW-1185">Reference proteome</keyword>
<reference evidence="2 3" key="1">
    <citation type="submission" date="2024-03" db="EMBL/GenBank/DDBJ databases">
        <title>The Acrasis kona genome and developmental transcriptomes reveal deep origins of eukaryotic multicellular pathways.</title>
        <authorList>
            <person name="Sheikh S."/>
            <person name="Fu C.-J."/>
            <person name="Brown M.W."/>
            <person name="Baldauf S.L."/>
        </authorList>
    </citation>
    <scope>NUCLEOTIDE SEQUENCE [LARGE SCALE GENOMIC DNA]</scope>
    <source>
        <strain evidence="2 3">ATCC MYA-3509</strain>
    </source>
</reference>
<evidence type="ECO:0000313" key="3">
    <source>
        <dbReference type="Proteomes" id="UP001431209"/>
    </source>
</evidence>
<gene>
    <name evidence="2" type="ORF">AKO1_011658</name>
</gene>
<name>A0AAW2Z933_9EUKA</name>
<dbReference type="AlphaFoldDB" id="A0AAW2Z933"/>
<proteinExistence type="predicted"/>
<evidence type="ECO:0000256" key="1">
    <source>
        <dbReference type="SAM" id="SignalP"/>
    </source>
</evidence>
<dbReference type="EMBL" id="JAOPGA020001124">
    <property type="protein sequence ID" value="KAL0485256.1"/>
    <property type="molecule type" value="Genomic_DNA"/>
</dbReference>
<protein>
    <submittedName>
        <fullName evidence="2">Uncharacterized protein</fullName>
    </submittedName>
</protein>
<evidence type="ECO:0000313" key="2">
    <source>
        <dbReference type="EMBL" id="KAL0485256.1"/>
    </source>
</evidence>
<comment type="caution">
    <text evidence="2">The sequence shown here is derived from an EMBL/GenBank/DDBJ whole genome shotgun (WGS) entry which is preliminary data.</text>
</comment>